<evidence type="ECO:0000313" key="2">
    <source>
        <dbReference type="Proteomes" id="UP000693692"/>
    </source>
</evidence>
<name>A0A8F3E9F6_9CAUD</name>
<evidence type="ECO:0000313" key="1">
    <source>
        <dbReference type="EMBL" id="QWY84604.1"/>
    </source>
</evidence>
<accession>A0A8F3E9F6</accession>
<proteinExistence type="predicted"/>
<protein>
    <submittedName>
        <fullName evidence="1">Uncharacterized protein</fullName>
    </submittedName>
</protein>
<gene>
    <name evidence="1" type="primary">22</name>
    <name evidence="1" type="ORF">SEA_FOOTLOOSE_22</name>
</gene>
<reference evidence="1" key="1">
    <citation type="submission" date="2021-05" db="EMBL/GenBank/DDBJ databases">
        <authorList>
            <person name="Brink J."/>
            <person name="Busse A.L."/>
            <person name="Crowley H.J."/>
            <person name="Hall C.J."/>
            <person name="Hetherington P."/>
            <person name="Hovde T.M."/>
            <person name="Johnson J.A."/>
            <person name="Karch K.E."/>
            <person name="Krueger C.J."/>
            <person name="Lundberg T.J."/>
            <person name="Madla Sanchez I."/>
            <person name="Mathiesen C."/>
            <person name="Moore L.J."/>
            <person name="Nordberg R.J."/>
            <person name="Petersen I.M."/>
            <person name="Piton K.L."/>
            <person name="Rozycki S.T."/>
            <person name="Rutten E."/>
            <person name="Samuelson I.O."/>
            <person name="Sarkilahti S.K."/>
            <person name="Schubert K.A."/>
            <person name="Stamness T.F."/>
            <person name="Tinman A.J."/>
            <person name="Tutterrow P.B."/>
            <person name="Wanzek N.C."/>
            <person name="Wheeler C.D."/>
            <person name="Spring A.M."/>
            <person name="Klyczek K."/>
            <person name="Garlena R.A."/>
            <person name="Russell D.A."/>
            <person name="Pope W.H."/>
            <person name="Jacobs-Sera D."/>
            <person name="Hatfull G.F."/>
        </authorList>
    </citation>
    <scope>NUCLEOTIDE SEQUENCE</scope>
</reference>
<dbReference type="KEGG" id="vg:80019010"/>
<dbReference type="Proteomes" id="UP000693692">
    <property type="component" value="Segment"/>
</dbReference>
<organism evidence="1 2">
    <name type="scientific">Microbacterium phage Footloose</name>
    <dbReference type="NCBI Taxonomy" id="2836048"/>
    <lineage>
        <taxon>Viruses</taxon>
        <taxon>Duplodnaviria</taxon>
        <taxon>Heunggongvirae</taxon>
        <taxon>Uroviricota</taxon>
        <taxon>Caudoviricetes</taxon>
        <taxon>Footloosevirus</taxon>
        <taxon>Footloosevirus footloose</taxon>
    </lineage>
</organism>
<dbReference type="EMBL" id="MZ150789">
    <property type="protein sequence ID" value="QWY84604.1"/>
    <property type="molecule type" value="Genomic_DNA"/>
</dbReference>
<dbReference type="RefSeq" id="YP_010754419.1">
    <property type="nucleotide sequence ID" value="NC_073460.1"/>
</dbReference>
<keyword evidence="2" id="KW-1185">Reference proteome</keyword>
<dbReference type="GeneID" id="80019010"/>
<sequence>MVADSRDPQTGAYIFQDSGAPDIGVDQTLISEQANDVGTRIIRANLNALIAYPYKRVGLRGYAAETDVEYVYTNAGWKVVYAGWRSWTPTYTAITIGSGAVNAKYQQQGQLVEFIYELDFAPDSGSPGPVIAISLPVPPADPTKLRHIGHGLFHLQGLATYTVEPRLTGSNNFTVNFPTTPTGQLAHQIGVSGTNLSGTYPTGAAWAPGRLYVYGKYEVA</sequence>